<dbReference type="SUPFAM" id="SSF144091">
    <property type="entry name" value="Rhomboid-like"/>
    <property type="match status" value="1"/>
</dbReference>
<comment type="subcellular location">
    <subcellularLocation>
        <location evidence="1">Membrane</location>
        <topology evidence="1">Multi-pass membrane protein</topology>
    </subcellularLocation>
</comment>
<dbReference type="PROSITE" id="PS50222">
    <property type="entry name" value="EF_HAND_2"/>
    <property type="match status" value="2"/>
</dbReference>
<evidence type="ECO:0000256" key="5">
    <source>
        <dbReference type="ARBA" id="ARBA00022989"/>
    </source>
</evidence>
<dbReference type="AlphaFoldDB" id="A0A0P6IZ43"/>
<dbReference type="GO" id="GO:0016020">
    <property type="term" value="C:membrane"/>
    <property type="evidence" value="ECO:0007669"/>
    <property type="project" value="UniProtKB-SubCell"/>
</dbReference>
<keyword evidence="4" id="KW-0106">Calcium</keyword>
<keyword evidence="3 7" id="KW-0812">Transmembrane</keyword>
<dbReference type="SMART" id="SM00054">
    <property type="entry name" value="EFh"/>
    <property type="match status" value="2"/>
</dbReference>
<feature type="transmembrane region" description="Helical" evidence="7">
    <location>
        <begin position="273"/>
        <end position="294"/>
    </location>
</feature>
<dbReference type="InterPro" id="IPR051739">
    <property type="entry name" value="Rhomboid_IM_Serine_Proteases"/>
</dbReference>
<evidence type="ECO:0000313" key="9">
    <source>
        <dbReference type="EMBL" id="JAN95107.1"/>
    </source>
</evidence>
<dbReference type="InParanoid" id="A0A0P6IZ43"/>
<dbReference type="Pfam" id="PF01694">
    <property type="entry name" value="Rhomboid"/>
    <property type="match status" value="1"/>
</dbReference>
<dbReference type="InterPro" id="IPR011992">
    <property type="entry name" value="EF-hand-dom_pair"/>
</dbReference>
<dbReference type="VEuPathDB" id="VectorBase:AAEL009681"/>
<dbReference type="PROSITE" id="PS00018">
    <property type="entry name" value="EF_HAND_1"/>
    <property type="match status" value="2"/>
</dbReference>
<evidence type="ECO:0000259" key="8">
    <source>
        <dbReference type="PROSITE" id="PS50222"/>
    </source>
</evidence>
<evidence type="ECO:0000256" key="1">
    <source>
        <dbReference type="ARBA" id="ARBA00004141"/>
    </source>
</evidence>
<evidence type="ECO:0000256" key="6">
    <source>
        <dbReference type="ARBA" id="ARBA00023136"/>
    </source>
</evidence>
<dbReference type="Proteomes" id="UP000008820">
    <property type="component" value="Chromosome 3"/>
</dbReference>
<evidence type="ECO:0000256" key="4">
    <source>
        <dbReference type="ARBA" id="ARBA00022837"/>
    </source>
</evidence>
<reference evidence="10" key="3">
    <citation type="submission" date="2022-10" db="UniProtKB">
        <authorList>
            <consortium name="EnsemblMetazoa"/>
        </authorList>
    </citation>
    <scope>IDENTIFICATION</scope>
    <source>
        <strain evidence="10">LVP_AGWG</strain>
    </source>
</reference>
<feature type="transmembrane region" description="Helical" evidence="7">
    <location>
        <begin position="214"/>
        <end position="239"/>
    </location>
</feature>
<dbReference type="EMBL" id="GDUN01000812">
    <property type="protein sequence ID" value="JAN95107.1"/>
    <property type="molecule type" value="mRNA"/>
</dbReference>
<feature type="transmembrane region" description="Helical" evidence="7">
    <location>
        <begin position="246"/>
        <end position="267"/>
    </location>
</feature>
<name>A0A0P6IZ43_AEDAE</name>
<reference evidence="9" key="1">
    <citation type="journal article" date="2016" name="PLoS ONE">
        <title>A Deep Insight into the Sialome of Male and Female Aedes aegypti Mosquitoes.</title>
        <authorList>
            <person name="Ribeiro J.M."/>
            <person name="Martin-Martin I."/>
            <person name="Arca B."/>
            <person name="Calvo E."/>
        </authorList>
    </citation>
    <scope>NUCLEOTIDE SEQUENCE</scope>
    <source>
        <strain evidence="9">Liverpool</strain>
        <tissue evidence="9">Salivary glands</tissue>
    </source>
</reference>
<dbReference type="Gene3D" id="1.20.1540.10">
    <property type="entry name" value="Rhomboid-like"/>
    <property type="match status" value="1"/>
</dbReference>
<feature type="domain" description="EF-hand" evidence="8">
    <location>
        <begin position="71"/>
        <end position="106"/>
    </location>
</feature>
<sequence>MAAYLNNQQQMQRPMDSPHEIIPLQRMTTREEATERQRIRDIFDKYDRNRTGLLSIQELKRMINNRRCPDLPKGFVKNLLKTADTNNDGHLDFEEFYQMSREHHYLFRDMCVRYCKLVVPSRNPATADEPGPIMEYRRQISTATVISSERDGEYERSMSLWPPPLTMIVFSIVEIIFFVIDIIETNNQMGTSTNGPMATLFIYNPQLREQAWRFVTYMFVHIGFMHIVMNLMVQIFLGVALELVHCWWRVALVYLAGVLAGSMGTSIFSPRVFLAGASGGVYALITAHIATIIMNWSQMEYAIVQLFVFLVFCVTDLSVSIYNSIYDPYDKVGYIAHASGALAGFLVGIGVLRNLRVRPWERKLWWFAVTIYFLLMTAGVMFHIFYPDHFYPKFA</sequence>
<keyword evidence="11" id="KW-1185">Reference proteome</keyword>
<dbReference type="PANTHER" id="PTHR45840">
    <property type="entry name" value="RHOMBOID-RELATED PROTEIN"/>
    <property type="match status" value="1"/>
</dbReference>
<dbReference type="InterPro" id="IPR002048">
    <property type="entry name" value="EF_hand_dom"/>
</dbReference>
<dbReference type="GO" id="GO:0005509">
    <property type="term" value="F:calcium ion binding"/>
    <property type="evidence" value="ECO:0007669"/>
    <property type="project" value="InterPro"/>
</dbReference>
<dbReference type="PANTHER" id="PTHR45840:SF8">
    <property type="entry name" value="RHOMBOID PROTEASE"/>
    <property type="match status" value="1"/>
</dbReference>
<feature type="transmembrane region" description="Helical" evidence="7">
    <location>
        <begin position="301"/>
        <end position="322"/>
    </location>
</feature>
<evidence type="ECO:0000313" key="11">
    <source>
        <dbReference type="Proteomes" id="UP000008820"/>
    </source>
</evidence>
<dbReference type="CDD" id="cd00051">
    <property type="entry name" value="EFh"/>
    <property type="match status" value="1"/>
</dbReference>
<feature type="transmembrane region" description="Helical" evidence="7">
    <location>
        <begin position="165"/>
        <end position="183"/>
    </location>
</feature>
<feature type="transmembrane region" description="Helical" evidence="7">
    <location>
        <begin position="364"/>
        <end position="386"/>
    </location>
</feature>
<keyword evidence="6 7" id="KW-0472">Membrane</keyword>
<dbReference type="SUPFAM" id="SSF47473">
    <property type="entry name" value="EF-hand"/>
    <property type="match status" value="1"/>
</dbReference>
<dbReference type="Pfam" id="PF13499">
    <property type="entry name" value="EF-hand_7"/>
    <property type="match status" value="1"/>
</dbReference>
<proteinExistence type="evidence at transcript level"/>
<dbReference type="OrthoDB" id="418595at2759"/>
<evidence type="ECO:0000313" key="10">
    <source>
        <dbReference type="EnsemblMetazoa" id="AAEL009681-PB"/>
    </source>
</evidence>
<dbReference type="Gene3D" id="1.10.238.10">
    <property type="entry name" value="EF-hand"/>
    <property type="match status" value="1"/>
</dbReference>
<dbReference type="FunFam" id="1.20.1540.10:FF:000024">
    <property type="entry name" value="Blast:Protein rhomboid"/>
    <property type="match status" value="1"/>
</dbReference>
<dbReference type="FunCoup" id="A0A0P6IZ43">
    <property type="interactions" value="217"/>
</dbReference>
<evidence type="ECO:0000256" key="3">
    <source>
        <dbReference type="ARBA" id="ARBA00022692"/>
    </source>
</evidence>
<dbReference type="InterPro" id="IPR018247">
    <property type="entry name" value="EF_Hand_1_Ca_BS"/>
</dbReference>
<evidence type="ECO:0000256" key="2">
    <source>
        <dbReference type="ARBA" id="ARBA00009045"/>
    </source>
</evidence>
<reference evidence="10 11" key="2">
    <citation type="submission" date="2017-06" db="EMBL/GenBank/DDBJ databases">
        <title>Aedes aegypti genome working group (AGWG) sequencing and assembly.</title>
        <authorList>
            <consortium name="Aedes aegypti Genome Working Group (AGWG)"/>
            <person name="Matthews B.J."/>
        </authorList>
    </citation>
    <scope>NUCLEOTIDE SEQUENCE [LARGE SCALE GENOMIC DNA]</scope>
    <source>
        <strain evidence="10 11">LVP_AGWG</strain>
    </source>
</reference>
<protein>
    <submittedName>
        <fullName evidence="9 10">Putative rhomboid family</fullName>
    </submittedName>
</protein>
<evidence type="ECO:0000256" key="7">
    <source>
        <dbReference type="SAM" id="Phobius"/>
    </source>
</evidence>
<dbReference type="GO" id="GO:0004252">
    <property type="term" value="F:serine-type endopeptidase activity"/>
    <property type="evidence" value="ECO:0007669"/>
    <property type="project" value="InterPro"/>
</dbReference>
<keyword evidence="5 7" id="KW-1133">Transmembrane helix</keyword>
<gene>
    <name evidence="10" type="primary">5572255</name>
</gene>
<dbReference type="InterPro" id="IPR022764">
    <property type="entry name" value="Peptidase_S54_rhomboid_dom"/>
</dbReference>
<feature type="transmembrane region" description="Helical" evidence="7">
    <location>
        <begin position="334"/>
        <end position="352"/>
    </location>
</feature>
<comment type="similarity">
    <text evidence="2">Belongs to the peptidase S54 family.</text>
</comment>
<organism evidence="9">
    <name type="scientific">Aedes aegypti</name>
    <name type="common">Yellowfever mosquito</name>
    <name type="synonym">Culex aegypti</name>
    <dbReference type="NCBI Taxonomy" id="7159"/>
    <lineage>
        <taxon>Eukaryota</taxon>
        <taxon>Metazoa</taxon>
        <taxon>Ecdysozoa</taxon>
        <taxon>Arthropoda</taxon>
        <taxon>Hexapoda</taxon>
        <taxon>Insecta</taxon>
        <taxon>Pterygota</taxon>
        <taxon>Neoptera</taxon>
        <taxon>Endopterygota</taxon>
        <taxon>Diptera</taxon>
        <taxon>Nematocera</taxon>
        <taxon>Culicoidea</taxon>
        <taxon>Culicidae</taxon>
        <taxon>Culicinae</taxon>
        <taxon>Aedini</taxon>
        <taxon>Aedes</taxon>
        <taxon>Stegomyia</taxon>
    </lineage>
</organism>
<dbReference type="EnsemblMetazoa" id="AAEL009681-RB">
    <property type="protein sequence ID" value="AAEL009681-PB"/>
    <property type="gene ID" value="AAEL009681"/>
</dbReference>
<dbReference type="InterPro" id="IPR035952">
    <property type="entry name" value="Rhomboid-like_sf"/>
</dbReference>
<feature type="domain" description="EF-hand" evidence="8">
    <location>
        <begin position="34"/>
        <end position="69"/>
    </location>
</feature>
<accession>A0A0P6IZ43</accession>